<sequence length="84" mass="9900">MSHRSPKPSSDMDSGKWPTIRRKQHLQRRSRRVWFGLSRVVHLAARFQPREKEKISPTEPRRSRSTLTYLLCGLRADKNNGYPV</sequence>
<gene>
    <name evidence="2" type="ORF">PLEPLA_LOCUS41795</name>
</gene>
<evidence type="ECO:0000313" key="3">
    <source>
        <dbReference type="Proteomes" id="UP001153269"/>
    </source>
</evidence>
<organism evidence="2 3">
    <name type="scientific">Pleuronectes platessa</name>
    <name type="common">European plaice</name>
    <dbReference type="NCBI Taxonomy" id="8262"/>
    <lineage>
        <taxon>Eukaryota</taxon>
        <taxon>Metazoa</taxon>
        <taxon>Chordata</taxon>
        <taxon>Craniata</taxon>
        <taxon>Vertebrata</taxon>
        <taxon>Euteleostomi</taxon>
        <taxon>Actinopterygii</taxon>
        <taxon>Neopterygii</taxon>
        <taxon>Teleostei</taxon>
        <taxon>Neoteleostei</taxon>
        <taxon>Acanthomorphata</taxon>
        <taxon>Carangaria</taxon>
        <taxon>Pleuronectiformes</taxon>
        <taxon>Pleuronectoidei</taxon>
        <taxon>Pleuronectidae</taxon>
        <taxon>Pleuronectes</taxon>
    </lineage>
</organism>
<dbReference type="Proteomes" id="UP001153269">
    <property type="component" value="Unassembled WGS sequence"/>
</dbReference>
<reference evidence="2" key="1">
    <citation type="submission" date="2020-03" db="EMBL/GenBank/DDBJ databases">
        <authorList>
            <person name="Weist P."/>
        </authorList>
    </citation>
    <scope>NUCLEOTIDE SEQUENCE</scope>
</reference>
<name>A0A9N7Z7F7_PLEPL</name>
<dbReference type="EMBL" id="CADEAL010004196">
    <property type="protein sequence ID" value="CAB1454035.1"/>
    <property type="molecule type" value="Genomic_DNA"/>
</dbReference>
<evidence type="ECO:0000256" key="1">
    <source>
        <dbReference type="SAM" id="MobiDB-lite"/>
    </source>
</evidence>
<accession>A0A9N7Z7F7</accession>
<dbReference type="AlphaFoldDB" id="A0A9N7Z7F7"/>
<feature type="region of interest" description="Disordered" evidence="1">
    <location>
        <begin position="1"/>
        <end position="27"/>
    </location>
</feature>
<comment type="caution">
    <text evidence="2">The sequence shown here is derived from an EMBL/GenBank/DDBJ whole genome shotgun (WGS) entry which is preliminary data.</text>
</comment>
<keyword evidence="3" id="KW-1185">Reference proteome</keyword>
<proteinExistence type="predicted"/>
<protein>
    <submittedName>
        <fullName evidence="2">Uncharacterized protein</fullName>
    </submittedName>
</protein>
<evidence type="ECO:0000313" key="2">
    <source>
        <dbReference type="EMBL" id="CAB1454035.1"/>
    </source>
</evidence>